<gene>
    <name evidence="1" type="ordered locus">FraEuI1c_0063</name>
</gene>
<dbReference type="AlphaFoldDB" id="E3J3E9"/>
<dbReference type="RefSeq" id="WP_013421274.1">
    <property type="nucleotide sequence ID" value="NC_014666.1"/>
</dbReference>
<dbReference type="KEGG" id="fri:FraEuI1c_0063"/>
<dbReference type="Pfam" id="PF13489">
    <property type="entry name" value="Methyltransf_23"/>
    <property type="match status" value="1"/>
</dbReference>
<organism evidence="1 2">
    <name type="scientific">Pseudofrankia inefficax (strain DSM 45817 / CECT 9037 / DDB 130130 / EuI1c)</name>
    <name type="common">Frankia inefficax</name>
    <dbReference type="NCBI Taxonomy" id="298654"/>
    <lineage>
        <taxon>Bacteria</taxon>
        <taxon>Bacillati</taxon>
        <taxon>Actinomycetota</taxon>
        <taxon>Actinomycetes</taxon>
        <taxon>Frankiales</taxon>
        <taxon>Frankiaceae</taxon>
        <taxon>Pseudofrankia</taxon>
    </lineage>
</organism>
<proteinExistence type="predicted"/>
<sequence>MTGTKDLYTSGEYLGLNPGRHDGDGAWKALQIARILERNNLRPNSVCDVGCGTGRVLRELSHHLPGTPRMVGFDIAAAPLGLNEDTGEGVELVTGDARASDEYFDLLMMVDVFEHVEDYLGFLRSFRDRAGVFVFHIPLDMSVQTVLRAKPLLGARRGVGHLHYFSRETALATLADAGYRVIDEAYTRGGVELAVSGRRRVARVPRQVAHRLNPDLAARVLGGSSLLVLAEGA</sequence>
<accession>E3J3E9</accession>
<dbReference type="Proteomes" id="UP000002484">
    <property type="component" value="Chromosome"/>
</dbReference>
<name>E3J3E9_PSEI1</name>
<dbReference type="InParanoid" id="E3J3E9"/>
<evidence type="ECO:0000313" key="1">
    <source>
        <dbReference type="EMBL" id="ADP78151.1"/>
    </source>
</evidence>
<keyword evidence="1" id="KW-0489">Methyltransferase</keyword>
<dbReference type="eggNOG" id="COG2226">
    <property type="taxonomic scope" value="Bacteria"/>
</dbReference>
<reference evidence="1 2" key="1">
    <citation type="submission" date="2010-10" db="EMBL/GenBank/DDBJ databases">
        <title>Complete sequence of Frankia sp. EuI1c.</title>
        <authorList>
            <consortium name="US DOE Joint Genome Institute"/>
            <person name="Lucas S."/>
            <person name="Copeland A."/>
            <person name="Lapidus A."/>
            <person name="Cheng J.-F."/>
            <person name="Bruce D."/>
            <person name="Goodwin L."/>
            <person name="Pitluck S."/>
            <person name="Chertkov O."/>
            <person name="Detter J.C."/>
            <person name="Han C."/>
            <person name="Tapia R."/>
            <person name="Land M."/>
            <person name="Hauser L."/>
            <person name="Jeffries C."/>
            <person name="Kyrpides N."/>
            <person name="Ivanova N."/>
            <person name="Mikhailova N."/>
            <person name="Beauchemin N."/>
            <person name="Sen A."/>
            <person name="Sur S.A."/>
            <person name="Gtari M."/>
            <person name="Wall L."/>
            <person name="Tisa L."/>
            <person name="Woyke T."/>
        </authorList>
    </citation>
    <scope>NUCLEOTIDE SEQUENCE [LARGE SCALE GENOMIC DNA]</scope>
    <source>
        <strain evidence="2">DSM 45817 / CECT 9037 / EuI1c</strain>
    </source>
</reference>
<dbReference type="SUPFAM" id="SSF53335">
    <property type="entry name" value="S-adenosyl-L-methionine-dependent methyltransferases"/>
    <property type="match status" value="1"/>
</dbReference>
<dbReference type="GO" id="GO:0032259">
    <property type="term" value="P:methylation"/>
    <property type="evidence" value="ECO:0007669"/>
    <property type="project" value="UniProtKB-KW"/>
</dbReference>
<dbReference type="HOGENOM" id="CLU_1141366_0_0_11"/>
<keyword evidence="1" id="KW-0808">Transferase</keyword>
<dbReference type="Gene3D" id="3.40.50.150">
    <property type="entry name" value="Vaccinia Virus protein VP39"/>
    <property type="match status" value="1"/>
</dbReference>
<dbReference type="PANTHER" id="PTHR43861">
    <property type="entry name" value="TRANS-ACONITATE 2-METHYLTRANSFERASE-RELATED"/>
    <property type="match status" value="1"/>
</dbReference>
<dbReference type="GO" id="GO:0008168">
    <property type="term" value="F:methyltransferase activity"/>
    <property type="evidence" value="ECO:0007669"/>
    <property type="project" value="UniProtKB-KW"/>
</dbReference>
<dbReference type="EMBL" id="CP002299">
    <property type="protein sequence ID" value="ADP78151.1"/>
    <property type="molecule type" value="Genomic_DNA"/>
</dbReference>
<dbReference type="CDD" id="cd02440">
    <property type="entry name" value="AdoMet_MTases"/>
    <property type="match status" value="1"/>
</dbReference>
<protein>
    <submittedName>
        <fullName evidence="1">Methyltransferase type 11</fullName>
    </submittedName>
</protein>
<evidence type="ECO:0000313" key="2">
    <source>
        <dbReference type="Proteomes" id="UP000002484"/>
    </source>
</evidence>
<keyword evidence="2" id="KW-1185">Reference proteome</keyword>
<dbReference type="InterPro" id="IPR029063">
    <property type="entry name" value="SAM-dependent_MTases_sf"/>
</dbReference>